<dbReference type="EC" id="3.7.1.2" evidence="2"/>
<keyword evidence="2" id="KW-0378">Hydrolase</keyword>
<protein>
    <submittedName>
        <fullName evidence="2">Fumarylacetoacetase</fullName>
        <ecNumber evidence="2">3.7.1.2</ecNumber>
    </submittedName>
</protein>
<dbReference type="EMBL" id="CADCUM010000062">
    <property type="protein sequence ID" value="CAA9377155.1"/>
    <property type="molecule type" value="Genomic_DNA"/>
</dbReference>
<feature type="non-terminal residue" evidence="2">
    <location>
        <position position="396"/>
    </location>
</feature>
<feature type="compositionally biased region" description="Basic residues" evidence="1">
    <location>
        <begin position="168"/>
        <end position="198"/>
    </location>
</feature>
<sequence length="396" mass="43976">DQLGGGSRRLPVRPRQPAVRRVLPRRGRAPCRRPHRRPRAGPGRRLRRRVVARALPQRLPGAGPRAVGRLAGPDHRPAGRRGPPRAHRAPPAPARRGRPAPADRGRRLRRLLRLRAPRVQRRQDVPARPGAAAAQLEAPPRGVPRPRRHGRRLGHRRRPPERAAQGAHRGHPHVRAVAAPRHRGRARLRRGHAVHPGRARADGCVRRPRLRRRRAQRLVRPRRPGLGVRPARPVPRQVLRHLDQRLGHAAGRPRRGVDRPAGAAGPAGARLPPRRRAGRARHRGRGGARRGGRRATAVPHHVLVACPDARPHDRERRLAAHRRPLRLGHHLGTGEGPARIAARALVGRPGAVHAGRSGAHVPRGRRRGRAALLRARHGRRTHRPRRGHRAGRPGPV</sequence>
<name>A0A6J4N3S8_9ACTN</name>
<feature type="compositionally biased region" description="Basic residues" evidence="1">
    <location>
        <begin position="22"/>
        <end position="51"/>
    </location>
</feature>
<accession>A0A6J4N3S8</accession>
<proteinExistence type="predicted"/>
<feature type="compositionally biased region" description="Basic residues" evidence="1">
    <location>
        <begin position="272"/>
        <end position="293"/>
    </location>
</feature>
<organism evidence="2">
    <name type="scientific">uncultured Nocardioides sp</name>
    <dbReference type="NCBI Taxonomy" id="198441"/>
    <lineage>
        <taxon>Bacteria</taxon>
        <taxon>Bacillati</taxon>
        <taxon>Actinomycetota</taxon>
        <taxon>Actinomycetes</taxon>
        <taxon>Propionibacteriales</taxon>
        <taxon>Nocardioidaceae</taxon>
        <taxon>Nocardioides</taxon>
        <taxon>environmental samples</taxon>
    </lineage>
</organism>
<gene>
    <name evidence="2" type="ORF">AVDCRST_MAG32-1304</name>
</gene>
<feature type="region of interest" description="Disordered" evidence="1">
    <location>
        <begin position="246"/>
        <end position="296"/>
    </location>
</feature>
<feature type="region of interest" description="Disordered" evidence="1">
    <location>
        <begin position="1"/>
        <end position="201"/>
    </location>
</feature>
<feature type="compositionally biased region" description="Basic residues" evidence="1">
    <location>
        <begin position="78"/>
        <end position="88"/>
    </location>
</feature>
<evidence type="ECO:0000313" key="2">
    <source>
        <dbReference type="EMBL" id="CAA9377155.1"/>
    </source>
</evidence>
<feature type="compositionally biased region" description="Low complexity" evidence="1">
    <location>
        <begin position="259"/>
        <end position="271"/>
    </location>
</feature>
<feature type="compositionally biased region" description="Basic residues" evidence="1">
    <location>
        <begin position="106"/>
        <end position="120"/>
    </location>
</feature>
<evidence type="ECO:0000256" key="1">
    <source>
        <dbReference type="SAM" id="MobiDB-lite"/>
    </source>
</evidence>
<feature type="non-terminal residue" evidence="2">
    <location>
        <position position="1"/>
    </location>
</feature>
<feature type="region of interest" description="Disordered" evidence="1">
    <location>
        <begin position="373"/>
        <end position="396"/>
    </location>
</feature>
<dbReference type="GO" id="GO:0004334">
    <property type="term" value="F:fumarylacetoacetase activity"/>
    <property type="evidence" value="ECO:0007669"/>
    <property type="project" value="UniProtKB-EC"/>
</dbReference>
<reference evidence="2" key="1">
    <citation type="submission" date="2020-02" db="EMBL/GenBank/DDBJ databases">
        <authorList>
            <person name="Meier V. D."/>
        </authorList>
    </citation>
    <scope>NUCLEOTIDE SEQUENCE</scope>
    <source>
        <strain evidence="2">AVDCRST_MAG32</strain>
    </source>
</reference>
<dbReference type="AlphaFoldDB" id="A0A6J4N3S8"/>
<feature type="compositionally biased region" description="Basic residues" evidence="1">
    <location>
        <begin position="144"/>
        <end position="159"/>
    </location>
</feature>